<accession>A0A6A5ZSH1</accession>
<gene>
    <name evidence="2" type="ORF">BDV96DRAFT_656200</name>
</gene>
<evidence type="ECO:0000313" key="3">
    <source>
        <dbReference type="Proteomes" id="UP000799770"/>
    </source>
</evidence>
<dbReference type="EMBL" id="ML977310">
    <property type="protein sequence ID" value="KAF2122610.1"/>
    <property type="molecule type" value="Genomic_DNA"/>
</dbReference>
<feature type="compositionally biased region" description="Basic residues" evidence="1">
    <location>
        <begin position="236"/>
        <end position="251"/>
    </location>
</feature>
<name>A0A6A5ZSH1_9PLEO</name>
<sequence>MQYFEYPDSENGEHEQRPSSPDTDPYTDTSMSEEHDLDLFPESGPSHRQYSRNGDVVPHPVEDPEVVEANRAAAYKHLCGNEDRDKNPSAEEGEGEVPEDGDYYFLDPETTQLYIHGSDIDPPLNSTAYSRQERLTREERRNFVLRPESDLILTEAGRDTDAAGCKNARGRYHSPTPAPYHPQPSIQAPNSQKAKMVLVYMVIYTLTAHFPAHQLQIQISLTTRIILRPVNLQVPHPHRPKTHSSARLQKR</sequence>
<feature type="compositionally biased region" description="Acidic residues" evidence="1">
    <location>
        <begin position="91"/>
        <end position="102"/>
    </location>
</feature>
<dbReference type="AlphaFoldDB" id="A0A6A5ZSH1"/>
<dbReference type="Proteomes" id="UP000799770">
    <property type="component" value="Unassembled WGS sequence"/>
</dbReference>
<organism evidence="2 3">
    <name type="scientific">Lophiotrema nucula</name>
    <dbReference type="NCBI Taxonomy" id="690887"/>
    <lineage>
        <taxon>Eukaryota</taxon>
        <taxon>Fungi</taxon>
        <taxon>Dikarya</taxon>
        <taxon>Ascomycota</taxon>
        <taxon>Pezizomycotina</taxon>
        <taxon>Dothideomycetes</taxon>
        <taxon>Pleosporomycetidae</taxon>
        <taxon>Pleosporales</taxon>
        <taxon>Lophiotremataceae</taxon>
        <taxon>Lophiotrema</taxon>
    </lineage>
</organism>
<feature type="compositionally biased region" description="Polar residues" evidence="1">
    <location>
        <begin position="18"/>
        <end position="30"/>
    </location>
</feature>
<reference evidence="2" key="1">
    <citation type="journal article" date="2020" name="Stud. Mycol.">
        <title>101 Dothideomycetes genomes: a test case for predicting lifestyles and emergence of pathogens.</title>
        <authorList>
            <person name="Haridas S."/>
            <person name="Albert R."/>
            <person name="Binder M."/>
            <person name="Bloem J."/>
            <person name="Labutti K."/>
            <person name="Salamov A."/>
            <person name="Andreopoulos B."/>
            <person name="Baker S."/>
            <person name="Barry K."/>
            <person name="Bills G."/>
            <person name="Bluhm B."/>
            <person name="Cannon C."/>
            <person name="Castanera R."/>
            <person name="Culley D."/>
            <person name="Daum C."/>
            <person name="Ezra D."/>
            <person name="Gonzalez J."/>
            <person name="Henrissat B."/>
            <person name="Kuo A."/>
            <person name="Liang C."/>
            <person name="Lipzen A."/>
            <person name="Lutzoni F."/>
            <person name="Magnuson J."/>
            <person name="Mondo S."/>
            <person name="Nolan M."/>
            <person name="Ohm R."/>
            <person name="Pangilinan J."/>
            <person name="Park H.-J."/>
            <person name="Ramirez L."/>
            <person name="Alfaro M."/>
            <person name="Sun H."/>
            <person name="Tritt A."/>
            <person name="Yoshinaga Y."/>
            <person name="Zwiers L.-H."/>
            <person name="Turgeon B."/>
            <person name="Goodwin S."/>
            <person name="Spatafora J."/>
            <person name="Crous P."/>
            <person name="Grigoriev I."/>
        </authorList>
    </citation>
    <scope>NUCLEOTIDE SEQUENCE</scope>
    <source>
        <strain evidence="2">CBS 627.86</strain>
    </source>
</reference>
<protein>
    <submittedName>
        <fullName evidence="2">Uncharacterized protein</fullName>
    </submittedName>
</protein>
<feature type="region of interest" description="Disordered" evidence="1">
    <location>
        <begin position="232"/>
        <end position="251"/>
    </location>
</feature>
<proteinExistence type="predicted"/>
<feature type="compositionally biased region" description="Basic and acidic residues" evidence="1">
    <location>
        <begin position="79"/>
        <end position="89"/>
    </location>
</feature>
<evidence type="ECO:0000256" key="1">
    <source>
        <dbReference type="SAM" id="MobiDB-lite"/>
    </source>
</evidence>
<evidence type="ECO:0000313" key="2">
    <source>
        <dbReference type="EMBL" id="KAF2122610.1"/>
    </source>
</evidence>
<feature type="region of interest" description="Disordered" evidence="1">
    <location>
        <begin position="1"/>
        <end position="102"/>
    </location>
</feature>
<keyword evidence="3" id="KW-1185">Reference proteome</keyword>